<dbReference type="EMBL" id="LANA01000002">
    <property type="protein sequence ID" value="NMN67988.1"/>
    <property type="molecule type" value="Genomic_DNA"/>
</dbReference>
<proteinExistence type="predicted"/>
<protein>
    <recommendedName>
        <fullName evidence="3">Lipoprotein</fullName>
    </recommendedName>
</protein>
<sequence length="57" mass="6668">MKYLILFIFLISCTSLNSNNDVKKNNILDFSEDKTFEEFNVLILNYAETNPYPSIDN</sequence>
<comment type="caution">
    <text evidence="1">The sequence shown here is derived from an EMBL/GenBank/DDBJ whole genome shotgun (WGS) entry which is preliminary data.</text>
</comment>
<keyword evidence="2" id="KW-1185">Reference proteome</keyword>
<organism evidence="1 2">
    <name type="scientific">Pelagibacter ubique</name>
    <dbReference type="NCBI Taxonomy" id="198252"/>
    <lineage>
        <taxon>Bacteria</taxon>
        <taxon>Pseudomonadati</taxon>
        <taxon>Pseudomonadota</taxon>
        <taxon>Alphaproteobacteria</taxon>
        <taxon>Candidatus Pelagibacterales</taxon>
        <taxon>Candidatus Pelagibacteraceae</taxon>
        <taxon>Candidatus Pelagibacter</taxon>
    </lineage>
</organism>
<evidence type="ECO:0000313" key="1">
    <source>
        <dbReference type="EMBL" id="NMN67988.1"/>
    </source>
</evidence>
<evidence type="ECO:0008006" key="3">
    <source>
        <dbReference type="Google" id="ProtNLM"/>
    </source>
</evidence>
<dbReference type="Proteomes" id="UP001166004">
    <property type="component" value="Unassembled WGS sequence"/>
</dbReference>
<gene>
    <name evidence="1" type="ORF">VP91_00011430</name>
</gene>
<name>A0ABX1T1L7_PELUQ</name>
<accession>A0ABX1T1L7</accession>
<dbReference type="RefSeq" id="WP_169036487.1">
    <property type="nucleotide sequence ID" value="NZ_LANA01000002.1"/>
</dbReference>
<reference evidence="1 2" key="1">
    <citation type="submission" date="2019-07" db="EMBL/GenBank/DDBJ databases">
        <title>SAR11 Genome Evolution.</title>
        <authorList>
            <person name="Giovannoni S."/>
        </authorList>
    </citation>
    <scope>NUCLEOTIDE SEQUENCE [LARGE SCALE GENOMIC DNA]</scope>
    <source>
        <strain evidence="1 2">HTCC9565</strain>
    </source>
</reference>
<evidence type="ECO:0000313" key="2">
    <source>
        <dbReference type="Proteomes" id="UP001166004"/>
    </source>
</evidence>